<evidence type="ECO:0000313" key="2">
    <source>
        <dbReference type="Proteomes" id="UP000439903"/>
    </source>
</evidence>
<dbReference type="AlphaFoldDB" id="A0A8H4A7G4"/>
<dbReference type="PROSITE" id="PS00018">
    <property type="entry name" value="EF_HAND_1"/>
    <property type="match status" value="1"/>
</dbReference>
<keyword evidence="2" id="KW-1185">Reference proteome</keyword>
<evidence type="ECO:0000313" key="1">
    <source>
        <dbReference type="EMBL" id="KAF0444387.1"/>
    </source>
</evidence>
<gene>
    <name evidence="1" type="ORF">F8M41_003462</name>
</gene>
<sequence length="68" mass="7924">MASNFQQNQFFIEAIESSSDDSNNIDLDTDNKLSNDELELVQIFLFYPQTLKPRISYNHIPKSDLEKL</sequence>
<name>A0A8H4A7G4_GIGMA</name>
<dbReference type="InterPro" id="IPR018247">
    <property type="entry name" value="EF_Hand_1_Ca_BS"/>
</dbReference>
<reference evidence="1 2" key="1">
    <citation type="journal article" date="2019" name="Environ. Microbiol.">
        <title>At the nexus of three kingdoms: the genome of the mycorrhizal fungus Gigaspora margarita provides insights into plant, endobacterial and fungal interactions.</title>
        <authorList>
            <person name="Venice F."/>
            <person name="Ghignone S."/>
            <person name="Salvioli di Fossalunga A."/>
            <person name="Amselem J."/>
            <person name="Novero M."/>
            <person name="Xianan X."/>
            <person name="Sedzielewska Toro K."/>
            <person name="Morin E."/>
            <person name="Lipzen A."/>
            <person name="Grigoriev I.V."/>
            <person name="Henrissat B."/>
            <person name="Martin F.M."/>
            <person name="Bonfante P."/>
        </authorList>
    </citation>
    <scope>NUCLEOTIDE SEQUENCE [LARGE SCALE GENOMIC DNA]</scope>
    <source>
        <strain evidence="1 2">BEG34</strain>
    </source>
</reference>
<comment type="caution">
    <text evidence="1">The sequence shown here is derived from an EMBL/GenBank/DDBJ whole genome shotgun (WGS) entry which is preliminary data.</text>
</comment>
<protein>
    <submittedName>
        <fullName evidence="1">Uncharacterized protein</fullName>
    </submittedName>
</protein>
<organism evidence="1 2">
    <name type="scientific">Gigaspora margarita</name>
    <dbReference type="NCBI Taxonomy" id="4874"/>
    <lineage>
        <taxon>Eukaryota</taxon>
        <taxon>Fungi</taxon>
        <taxon>Fungi incertae sedis</taxon>
        <taxon>Mucoromycota</taxon>
        <taxon>Glomeromycotina</taxon>
        <taxon>Glomeromycetes</taxon>
        <taxon>Diversisporales</taxon>
        <taxon>Gigasporaceae</taxon>
        <taxon>Gigaspora</taxon>
    </lineage>
</organism>
<proteinExistence type="predicted"/>
<dbReference type="Proteomes" id="UP000439903">
    <property type="component" value="Unassembled WGS sequence"/>
</dbReference>
<dbReference type="EMBL" id="WTPW01001302">
    <property type="protein sequence ID" value="KAF0444387.1"/>
    <property type="molecule type" value="Genomic_DNA"/>
</dbReference>
<accession>A0A8H4A7G4</accession>